<dbReference type="AlphaFoldDB" id="A0A936ZN64"/>
<accession>A0A936ZN64</accession>
<keyword evidence="3" id="KW-1185">Reference proteome</keyword>
<sequence length="208" mass="22548">MTASPNWYERLVLPHLLDIGCGLAPFADKRQLLVPGARGRVLEVGIGTGLNLPLYERRQVHALVGVDPAGQLQAKALRRNRAAGLPLELRPGSAEAMPFASDSFDTVVCTWTLCSIPDPAAALAEMHRVLRPDGRLLLAEHGLAPDAAVARWQARLEPAWSRVAGGCHLTRDVPRLLAQAGFASQLQAGYITRPKWVGFNVWGEARKA</sequence>
<dbReference type="Pfam" id="PF08241">
    <property type="entry name" value="Methyltransf_11"/>
    <property type="match status" value="1"/>
</dbReference>
<proteinExistence type="predicted"/>
<dbReference type="Gene3D" id="3.40.50.150">
    <property type="entry name" value="Vaccinia Virus protein VP39"/>
    <property type="match status" value="1"/>
</dbReference>
<gene>
    <name evidence="2" type="ORF">JI739_20975</name>
</gene>
<dbReference type="PANTHER" id="PTHR45036:SF1">
    <property type="entry name" value="METHYLTRANSFERASE LIKE 7A"/>
    <property type="match status" value="1"/>
</dbReference>
<dbReference type="CDD" id="cd02440">
    <property type="entry name" value="AdoMet_MTases"/>
    <property type="match status" value="1"/>
</dbReference>
<protein>
    <submittedName>
        <fullName evidence="2">Methyltransferase domain-containing protein</fullName>
    </submittedName>
</protein>
<evidence type="ECO:0000313" key="3">
    <source>
        <dbReference type="Proteomes" id="UP000613011"/>
    </source>
</evidence>
<keyword evidence="2" id="KW-0489">Methyltransferase</keyword>
<dbReference type="PANTHER" id="PTHR45036">
    <property type="entry name" value="METHYLTRANSFERASE LIKE 7B"/>
    <property type="match status" value="1"/>
</dbReference>
<dbReference type="InterPro" id="IPR013216">
    <property type="entry name" value="Methyltransf_11"/>
</dbReference>
<dbReference type="InterPro" id="IPR029063">
    <property type="entry name" value="SAM-dependent_MTases_sf"/>
</dbReference>
<comment type="caution">
    <text evidence="2">The sequence shown here is derived from an EMBL/GenBank/DDBJ whole genome shotgun (WGS) entry which is preliminary data.</text>
</comment>
<reference evidence="2" key="1">
    <citation type="submission" date="2021-01" db="EMBL/GenBank/DDBJ databases">
        <title>Ramlibacter sp. strain AW1 16S ribosomal RNA gene Genome sequencing and assembly.</title>
        <authorList>
            <person name="Kang M."/>
        </authorList>
    </citation>
    <scope>NUCLEOTIDE SEQUENCE</scope>
    <source>
        <strain evidence="2">AW1</strain>
    </source>
</reference>
<dbReference type="SUPFAM" id="SSF53335">
    <property type="entry name" value="S-adenosyl-L-methionine-dependent methyltransferases"/>
    <property type="match status" value="1"/>
</dbReference>
<evidence type="ECO:0000259" key="1">
    <source>
        <dbReference type="Pfam" id="PF08241"/>
    </source>
</evidence>
<name>A0A936ZN64_9BURK</name>
<feature type="domain" description="Methyltransferase type 11" evidence="1">
    <location>
        <begin position="42"/>
        <end position="137"/>
    </location>
</feature>
<dbReference type="GO" id="GO:0032259">
    <property type="term" value="P:methylation"/>
    <property type="evidence" value="ECO:0007669"/>
    <property type="project" value="UniProtKB-KW"/>
</dbReference>
<dbReference type="GO" id="GO:0008757">
    <property type="term" value="F:S-adenosylmethionine-dependent methyltransferase activity"/>
    <property type="evidence" value="ECO:0007669"/>
    <property type="project" value="InterPro"/>
</dbReference>
<dbReference type="Proteomes" id="UP000613011">
    <property type="component" value="Unassembled WGS sequence"/>
</dbReference>
<keyword evidence="2" id="KW-0808">Transferase</keyword>
<dbReference type="RefSeq" id="WP_201685965.1">
    <property type="nucleotide sequence ID" value="NZ_JAEQNA010000010.1"/>
</dbReference>
<organism evidence="2 3">
    <name type="scientific">Ramlibacter aurantiacus</name>
    <dbReference type="NCBI Taxonomy" id="2801330"/>
    <lineage>
        <taxon>Bacteria</taxon>
        <taxon>Pseudomonadati</taxon>
        <taxon>Pseudomonadota</taxon>
        <taxon>Betaproteobacteria</taxon>
        <taxon>Burkholderiales</taxon>
        <taxon>Comamonadaceae</taxon>
        <taxon>Ramlibacter</taxon>
    </lineage>
</organism>
<dbReference type="EMBL" id="JAEQNA010000010">
    <property type="protein sequence ID" value="MBL0422822.1"/>
    <property type="molecule type" value="Genomic_DNA"/>
</dbReference>
<evidence type="ECO:0000313" key="2">
    <source>
        <dbReference type="EMBL" id="MBL0422822.1"/>
    </source>
</evidence>
<dbReference type="InterPro" id="IPR052356">
    <property type="entry name" value="Thiol_S-MT"/>
</dbReference>